<dbReference type="AlphaFoldDB" id="A0A4U1D9N2"/>
<dbReference type="NCBIfam" id="TIGR02677">
    <property type="entry name" value="TIGR02677 family protein"/>
    <property type="match status" value="1"/>
</dbReference>
<sequence length="503" mass="59669">MLVNIEQRLIKPLTLAKYLSEGNYQHYIAIINYLYEQRVVYYAPPALPTAILENILKNDSIGLFENYNLAKLEDDLKRLEEWGNVLAHPDTGHATRIEDFNKRKLRYECTEETIELERMLERMNSQISKVNGSMDPELVNSLAALLLELERFKVKDIFTIEDGVRIGQLWDQILEGFEKLRRDSSDYLGVINSKNIDEAMQNKEVSVFRRRFTDYLTDFIMSIQRNIYGIEVSIREINRSLLEKVIARLIQIQKDKPTLDEPLSDEEYREIFFNQWNGLRKWFVYDEFNERYVDYLLKQTSDTISRFTKYLEQISERNRLVKNRKKDFEHIARLFKEENDFELCKKSFGAMTNVEKPLYFNSDKKREVNPEEPLYEHIPEMIGLKTARDVVTQRVKKQVSVKMSQEDLEELKKIEDTKRYEESMVLELISRGKVTLSELRNVEPFMRSNILQWIQYCNGRKEMKGKTEQGVNYRISKKSASSIKMHCVDGTLEMPDYVFEFEV</sequence>
<reference evidence="1 2" key="1">
    <citation type="journal article" date="2011" name="J. Microbiol.">
        <title>Bacillus kyonggiensis sp. nov., isolated from soil of a lettuce field.</title>
        <authorList>
            <person name="Dong K."/>
            <person name="Lee S."/>
        </authorList>
    </citation>
    <scope>NUCLEOTIDE SEQUENCE [LARGE SCALE GENOMIC DNA]</scope>
    <source>
        <strain evidence="1 2">NB22</strain>
    </source>
</reference>
<organism evidence="1 2">
    <name type="scientific">Robertmurraya kyonggiensis</name>
    <dbReference type="NCBI Taxonomy" id="1037680"/>
    <lineage>
        <taxon>Bacteria</taxon>
        <taxon>Bacillati</taxon>
        <taxon>Bacillota</taxon>
        <taxon>Bacilli</taxon>
        <taxon>Bacillales</taxon>
        <taxon>Bacillaceae</taxon>
        <taxon>Robertmurraya</taxon>
    </lineage>
</organism>
<gene>
    <name evidence="1" type="ORF">FA727_06910</name>
</gene>
<evidence type="ECO:0000313" key="2">
    <source>
        <dbReference type="Proteomes" id="UP000307756"/>
    </source>
</evidence>
<dbReference type="EMBL" id="SWBM01000001">
    <property type="protein sequence ID" value="TKC19265.1"/>
    <property type="molecule type" value="Genomic_DNA"/>
</dbReference>
<keyword evidence="2" id="KW-1185">Reference proteome</keyword>
<dbReference type="InterPro" id="IPR013493">
    <property type="entry name" value="CHP02677"/>
</dbReference>
<dbReference type="Pfam" id="PF09660">
    <property type="entry name" value="DUF2397"/>
    <property type="match status" value="1"/>
</dbReference>
<protein>
    <submittedName>
        <fullName evidence="1">TIGR02677 family protein</fullName>
    </submittedName>
</protein>
<comment type="caution">
    <text evidence="1">The sequence shown here is derived from an EMBL/GenBank/DDBJ whole genome shotgun (WGS) entry which is preliminary data.</text>
</comment>
<accession>A0A4U1D9N2</accession>
<name>A0A4U1D9N2_9BACI</name>
<evidence type="ECO:0000313" key="1">
    <source>
        <dbReference type="EMBL" id="TKC19265.1"/>
    </source>
</evidence>
<proteinExistence type="predicted"/>
<dbReference type="Proteomes" id="UP000307756">
    <property type="component" value="Unassembled WGS sequence"/>
</dbReference>